<evidence type="ECO:0000256" key="1">
    <source>
        <dbReference type="ARBA" id="ARBA00006961"/>
    </source>
</evidence>
<accession>A0A5C4TEK3</accession>
<dbReference type="GO" id="GO:0010181">
    <property type="term" value="F:FMN binding"/>
    <property type="evidence" value="ECO:0007669"/>
    <property type="project" value="InterPro"/>
</dbReference>
<name>A0A5C4TEK3_9BACL</name>
<feature type="domain" description="Flavodoxin-like" evidence="2">
    <location>
        <begin position="6"/>
        <end position="192"/>
    </location>
</feature>
<dbReference type="GO" id="GO:0003955">
    <property type="term" value="F:NAD(P)H dehydrogenase (quinone) activity"/>
    <property type="evidence" value="ECO:0007669"/>
    <property type="project" value="UniProtKB-EC"/>
</dbReference>
<dbReference type="AlphaFoldDB" id="A0A5C4TEK3"/>
<dbReference type="PROSITE" id="PS50902">
    <property type="entry name" value="FLAVODOXIN_LIKE"/>
    <property type="match status" value="1"/>
</dbReference>
<proteinExistence type="inferred from homology"/>
<dbReference type="PANTHER" id="PTHR30546">
    <property type="entry name" value="FLAVODOXIN-RELATED PROTEIN WRBA-RELATED"/>
    <property type="match status" value="1"/>
</dbReference>
<evidence type="ECO:0000259" key="2">
    <source>
        <dbReference type="PROSITE" id="PS50902"/>
    </source>
</evidence>
<organism evidence="3 4">
    <name type="scientific">Paenibacillus hemerocallicola</name>
    <dbReference type="NCBI Taxonomy" id="1172614"/>
    <lineage>
        <taxon>Bacteria</taxon>
        <taxon>Bacillati</taxon>
        <taxon>Bacillota</taxon>
        <taxon>Bacilli</taxon>
        <taxon>Bacillales</taxon>
        <taxon>Paenibacillaceae</taxon>
        <taxon>Paenibacillus</taxon>
    </lineage>
</organism>
<dbReference type="InterPro" id="IPR029039">
    <property type="entry name" value="Flavoprotein-like_sf"/>
</dbReference>
<dbReference type="OrthoDB" id="9801479at2"/>
<dbReference type="InterPro" id="IPR010089">
    <property type="entry name" value="Flavoprotein_WrbA-like"/>
</dbReference>
<dbReference type="RefSeq" id="WP_139601367.1">
    <property type="nucleotide sequence ID" value="NZ_VDCQ01000006.1"/>
</dbReference>
<dbReference type="Pfam" id="PF03358">
    <property type="entry name" value="FMN_red"/>
    <property type="match status" value="1"/>
</dbReference>
<comment type="similarity">
    <text evidence="1">Belongs to the WrbA family.</text>
</comment>
<dbReference type="EMBL" id="VDCQ01000006">
    <property type="protein sequence ID" value="TNJ67232.1"/>
    <property type="molecule type" value="Genomic_DNA"/>
</dbReference>
<dbReference type="EC" id="1.6.5.2" evidence="3"/>
<dbReference type="InterPro" id="IPR005025">
    <property type="entry name" value="FMN_Rdtase-like_dom"/>
</dbReference>
<keyword evidence="4" id="KW-1185">Reference proteome</keyword>
<dbReference type="PANTHER" id="PTHR30546:SF23">
    <property type="entry name" value="FLAVOPROTEIN-LIKE PROTEIN YCP4-RELATED"/>
    <property type="match status" value="1"/>
</dbReference>
<protein>
    <submittedName>
        <fullName evidence="3">NAD(P)H:quinone oxidoreductase</fullName>
        <ecNumber evidence="3">1.6.5.2</ecNumber>
    </submittedName>
</protein>
<dbReference type="SUPFAM" id="SSF52218">
    <property type="entry name" value="Flavoproteins"/>
    <property type="match status" value="1"/>
</dbReference>
<comment type="caution">
    <text evidence="3">The sequence shown here is derived from an EMBL/GenBank/DDBJ whole genome shotgun (WGS) entry which is preliminary data.</text>
</comment>
<dbReference type="NCBIfam" id="TIGR01755">
    <property type="entry name" value="flav_wrbA"/>
    <property type="match status" value="1"/>
</dbReference>
<sequence length="204" mass="21499">MNPVHVTILYYSSTGTNYKMAKAAEEAAKQQGAEVRIVRAAESAPEEAISANPAWKTHMEETASVPVASLDDLTWADAVIISTPTRFGNVAAQMKQFLDTTGSLWAKGKLENKIATAMTSASNSHGGQEATLLALYTSMFHWGAIVVAPGYTDEAIRAAGGNPYGTSATVNDDGSFDPKVLMAAKHQAKRAITIAKALKNGLGA</sequence>
<dbReference type="GO" id="GO:0016020">
    <property type="term" value="C:membrane"/>
    <property type="evidence" value="ECO:0007669"/>
    <property type="project" value="TreeGrafter"/>
</dbReference>
<dbReference type="FunFam" id="3.40.50.360:FF:000001">
    <property type="entry name" value="NAD(P)H dehydrogenase (Quinone) FQR1-like"/>
    <property type="match status" value="1"/>
</dbReference>
<keyword evidence="3" id="KW-0560">Oxidoreductase</keyword>
<reference evidence="3 4" key="1">
    <citation type="submission" date="2019-05" db="EMBL/GenBank/DDBJ databases">
        <title>We sequenced the genome of Paenibacillus hemerocallicola KCTC 33185 for further insight into its adaptation and study the phylogeny of Paenibacillus.</title>
        <authorList>
            <person name="Narsing Rao M.P."/>
        </authorList>
    </citation>
    <scope>NUCLEOTIDE SEQUENCE [LARGE SCALE GENOMIC DNA]</scope>
    <source>
        <strain evidence="3 4">KCTC 33185</strain>
    </source>
</reference>
<dbReference type="Gene3D" id="3.40.50.360">
    <property type="match status" value="1"/>
</dbReference>
<evidence type="ECO:0000313" key="4">
    <source>
        <dbReference type="Proteomes" id="UP000307943"/>
    </source>
</evidence>
<dbReference type="InterPro" id="IPR008254">
    <property type="entry name" value="Flavodoxin/NO_synth"/>
</dbReference>
<gene>
    <name evidence="3" type="primary">wrbA</name>
    <name evidence="3" type="ORF">FE784_06730</name>
</gene>
<dbReference type="NCBIfam" id="NF002999">
    <property type="entry name" value="PRK03767.1"/>
    <property type="match status" value="1"/>
</dbReference>
<evidence type="ECO:0000313" key="3">
    <source>
        <dbReference type="EMBL" id="TNJ67232.1"/>
    </source>
</evidence>
<dbReference type="Proteomes" id="UP000307943">
    <property type="component" value="Unassembled WGS sequence"/>
</dbReference>